<dbReference type="InterPro" id="IPR038490">
    <property type="entry name" value="Gingipain_propep_sf"/>
</dbReference>
<sequence length="109" mass="12325">MKIIFLSLLTTTIMTATTWQNIQSPVETQVSLDVQSGSLERSIVEFNIDGFHLISVQTHEGEMYLARLEDGASLLEEGFPDMHKYARSILIPDDKQMAIKVLSSEFVDY</sequence>
<gene>
    <name evidence="2" type="ORF">METZ01_LOCUS240795</name>
</gene>
<feature type="domain" description="Gingipain propeptide" evidence="1">
    <location>
        <begin position="39"/>
        <end position="107"/>
    </location>
</feature>
<proteinExistence type="predicted"/>
<evidence type="ECO:0000313" key="2">
    <source>
        <dbReference type="EMBL" id="SVB87941.1"/>
    </source>
</evidence>
<dbReference type="Gene3D" id="2.60.40.3800">
    <property type="match status" value="1"/>
</dbReference>
<dbReference type="EMBL" id="UINC01061891">
    <property type="protein sequence ID" value="SVB87941.1"/>
    <property type="molecule type" value="Genomic_DNA"/>
</dbReference>
<reference evidence="2" key="1">
    <citation type="submission" date="2018-05" db="EMBL/GenBank/DDBJ databases">
        <authorList>
            <person name="Lanie J.A."/>
            <person name="Ng W.-L."/>
            <person name="Kazmierczak K.M."/>
            <person name="Andrzejewski T.M."/>
            <person name="Davidsen T.M."/>
            <person name="Wayne K.J."/>
            <person name="Tettelin H."/>
            <person name="Glass J.I."/>
            <person name="Rusch D."/>
            <person name="Podicherti R."/>
            <person name="Tsui H.-C.T."/>
            <person name="Winkler M.E."/>
        </authorList>
    </citation>
    <scope>NUCLEOTIDE SEQUENCE</scope>
</reference>
<dbReference type="Pfam" id="PF08126">
    <property type="entry name" value="Propeptide_C25"/>
    <property type="match status" value="1"/>
</dbReference>
<dbReference type="GO" id="GO:0004197">
    <property type="term" value="F:cysteine-type endopeptidase activity"/>
    <property type="evidence" value="ECO:0007669"/>
    <property type="project" value="InterPro"/>
</dbReference>
<dbReference type="AlphaFoldDB" id="A0A382HN66"/>
<accession>A0A382HN66</accession>
<protein>
    <recommendedName>
        <fullName evidence="1">Gingipain propeptide domain-containing protein</fullName>
    </recommendedName>
</protein>
<evidence type="ECO:0000259" key="1">
    <source>
        <dbReference type="Pfam" id="PF08126"/>
    </source>
</evidence>
<dbReference type="InterPro" id="IPR012600">
    <property type="entry name" value="Propeptide_C25"/>
</dbReference>
<feature type="non-terminal residue" evidence="2">
    <location>
        <position position="109"/>
    </location>
</feature>
<organism evidence="2">
    <name type="scientific">marine metagenome</name>
    <dbReference type="NCBI Taxonomy" id="408172"/>
    <lineage>
        <taxon>unclassified sequences</taxon>
        <taxon>metagenomes</taxon>
        <taxon>ecological metagenomes</taxon>
    </lineage>
</organism>
<name>A0A382HN66_9ZZZZ</name>